<dbReference type="EMBL" id="LR798288">
    <property type="protein sequence ID" value="CAB5221591.1"/>
    <property type="molecule type" value="Genomic_DNA"/>
</dbReference>
<proteinExistence type="predicted"/>
<dbReference type="Gene3D" id="3.40.50.620">
    <property type="entry name" value="HUPs"/>
    <property type="match status" value="2"/>
</dbReference>
<name>A0A6J7WUD5_9CAUD</name>
<dbReference type="SUPFAM" id="SSF52402">
    <property type="entry name" value="Adenine nucleotide alpha hydrolases-like"/>
    <property type="match status" value="1"/>
</dbReference>
<evidence type="ECO:0000313" key="1">
    <source>
        <dbReference type="EMBL" id="CAB5221591.1"/>
    </source>
</evidence>
<organism evidence="1">
    <name type="scientific">uncultured Caudovirales phage</name>
    <dbReference type="NCBI Taxonomy" id="2100421"/>
    <lineage>
        <taxon>Viruses</taxon>
        <taxon>Duplodnaviria</taxon>
        <taxon>Heunggongvirae</taxon>
        <taxon>Uroviricota</taxon>
        <taxon>Caudoviricetes</taxon>
        <taxon>Peduoviridae</taxon>
        <taxon>Maltschvirus</taxon>
        <taxon>Maltschvirus maltsch</taxon>
    </lineage>
</organism>
<dbReference type="InterPro" id="IPR014729">
    <property type="entry name" value="Rossmann-like_a/b/a_fold"/>
</dbReference>
<gene>
    <name evidence="1" type="ORF">UFOVP247_207</name>
</gene>
<protein>
    <submittedName>
        <fullName evidence="1">Uncharacterized protein</fullName>
    </submittedName>
</protein>
<reference evidence="1" key="1">
    <citation type="submission" date="2020-05" db="EMBL/GenBank/DDBJ databases">
        <authorList>
            <person name="Chiriac C."/>
            <person name="Salcher M."/>
            <person name="Ghai R."/>
            <person name="Kavagutti S V."/>
        </authorList>
    </citation>
    <scope>NUCLEOTIDE SEQUENCE</scope>
</reference>
<accession>A0A6J7WUD5</accession>
<sequence>MTSSHKLVVPTSQGDVVIDPIGTRVGIKISGGADSAILSYLLGLYKRDVRDIKLIPITVISSIKPWQDVYAKAVIRFIEENLGIQFEPHVIPEEHADPSDYEELQRRTTRRLYKEGLIDCHFNGVNLNPDIDLDPAGRFNRNKDRDPEVERKSEVYGKHGDNFTPFANINKKGIAELYQRYDLMDSLFPITKSCENRASRYLDIHCEIGCWWCLERMWGFGRVD</sequence>